<dbReference type="EMBL" id="JAPWTJ010000025">
    <property type="protein sequence ID" value="KAJ8984808.1"/>
    <property type="molecule type" value="Genomic_DNA"/>
</dbReference>
<dbReference type="InterPro" id="IPR004245">
    <property type="entry name" value="DUF229"/>
</dbReference>
<dbReference type="Pfam" id="PF02995">
    <property type="entry name" value="DUF229"/>
    <property type="match status" value="1"/>
</dbReference>
<evidence type="ECO:0000313" key="1">
    <source>
        <dbReference type="EMBL" id="KAJ8984808.1"/>
    </source>
</evidence>
<sequence>FTVNSNKCKLPNYPVFSEEVNLTYYPQSYTSCTGMGLLTYTTVENNVAYLHVREENVAYYSSGDTDGPTISCCYSYITRHGSEEDPDVGIRISSCQEFNGTERIYGETVMVKCFRRELLVYENVHNPITISTPVKQKLNRSSENNKELPISVLFIVIDSVSRLNFARTMPKTRNFLLRNDFMEYLGYNKIDDNTFPNFNALLTGLNLAQSLSICQPNIVGKLDECPMIWYDFRRLGYNPPTDYYFKPYIEAAETLNVTFKDTMPYCAGPETEDQPYFGMFWMNTFSHNYINSPSGMDEKVEQFFEDIHHGGILNSSVVILLSDHGIRFGNIRFTNQGWYEERLPVNFISIPPWFRSKYPSKYDNVKRNANKLVSTYDLYMTLQDMLKMSVRNYTVKPSRACPSCMSLFSEIPEDRSCQEAGIPEEWCTCLGRFNKNDQRITIDRNIEAANLALATIRKYAAYSIFVQNILSSSVAMASLNEGYYLIIFETTDFATYQALFRIKVEPLEFVKLVKIIRLWQQNQSKLFVQTNDERFDVFNREIVNMLIKVGSAMDNFNWRNNFWKITL</sequence>
<organism evidence="1 2">
    <name type="scientific">Molorchus minor</name>
    <dbReference type="NCBI Taxonomy" id="1323400"/>
    <lineage>
        <taxon>Eukaryota</taxon>
        <taxon>Metazoa</taxon>
        <taxon>Ecdysozoa</taxon>
        <taxon>Arthropoda</taxon>
        <taxon>Hexapoda</taxon>
        <taxon>Insecta</taxon>
        <taxon>Pterygota</taxon>
        <taxon>Neoptera</taxon>
        <taxon>Endopterygota</taxon>
        <taxon>Coleoptera</taxon>
        <taxon>Polyphaga</taxon>
        <taxon>Cucujiformia</taxon>
        <taxon>Chrysomeloidea</taxon>
        <taxon>Cerambycidae</taxon>
        <taxon>Lamiinae</taxon>
        <taxon>Monochamini</taxon>
        <taxon>Molorchus</taxon>
    </lineage>
</organism>
<proteinExistence type="predicted"/>
<name>A0ABQ9K318_9CUCU</name>
<dbReference type="CDD" id="cd16021">
    <property type="entry name" value="ALP_like"/>
    <property type="match status" value="1"/>
</dbReference>
<keyword evidence="2" id="KW-1185">Reference proteome</keyword>
<feature type="non-terminal residue" evidence="1">
    <location>
        <position position="1"/>
    </location>
</feature>
<protein>
    <submittedName>
        <fullName evidence="1">Uncharacterized protein</fullName>
    </submittedName>
</protein>
<dbReference type="PANTHER" id="PTHR10974:SF9">
    <property type="entry name" value="DUF229 DOMAIN CONTAINING PROTEIN-RELATED"/>
    <property type="match status" value="1"/>
</dbReference>
<gene>
    <name evidence="1" type="ORF">NQ317_013005</name>
</gene>
<dbReference type="InterPro" id="IPR017850">
    <property type="entry name" value="Alkaline_phosphatase_core_sf"/>
</dbReference>
<dbReference type="Gene3D" id="3.40.720.10">
    <property type="entry name" value="Alkaline Phosphatase, subunit A"/>
    <property type="match status" value="1"/>
</dbReference>
<evidence type="ECO:0000313" key="2">
    <source>
        <dbReference type="Proteomes" id="UP001162164"/>
    </source>
</evidence>
<dbReference type="SUPFAM" id="SSF53649">
    <property type="entry name" value="Alkaline phosphatase-like"/>
    <property type="match status" value="1"/>
</dbReference>
<accession>A0ABQ9K318</accession>
<reference evidence="1" key="1">
    <citation type="journal article" date="2023" name="Insect Mol. Biol.">
        <title>Genome sequencing provides insights into the evolution of gene families encoding plant cell wall-degrading enzymes in longhorned beetles.</title>
        <authorList>
            <person name="Shin N.R."/>
            <person name="Okamura Y."/>
            <person name="Kirsch R."/>
            <person name="Pauchet Y."/>
        </authorList>
    </citation>
    <scope>NUCLEOTIDE SEQUENCE</scope>
    <source>
        <strain evidence="1">MMC_N1</strain>
    </source>
</reference>
<dbReference type="Proteomes" id="UP001162164">
    <property type="component" value="Unassembled WGS sequence"/>
</dbReference>
<comment type="caution">
    <text evidence="1">The sequence shown here is derived from an EMBL/GenBank/DDBJ whole genome shotgun (WGS) entry which is preliminary data.</text>
</comment>
<dbReference type="PANTHER" id="PTHR10974">
    <property type="entry name" value="FI08016P-RELATED"/>
    <property type="match status" value="1"/>
</dbReference>